<dbReference type="PANTHER" id="PTHR36503:SF3">
    <property type="entry name" value="BLR0126 PROTEIN"/>
    <property type="match status" value="1"/>
</dbReference>
<comment type="caution">
    <text evidence="2">The sequence shown here is derived from an EMBL/GenBank/DDBJ whole genome shotgun (WGS) entry which is preliminary data.</text>
</comment>
<accession>A0ABD6DNC4</accession>
<dbReference type="EMBL" id="JBHUDO010000004">
    <property type="protein sequence ID" value="MFD1647835.1"/>
    <property type="molecule type" value="Genomic_DNA"/>
</dbReference>
<dbReference type="PROSITE" id="PS51819">
    <property type="entry name" value="VOC"/>
    <property type="match status" value="1"/>
</dbReference>
<reference evidence="2 3" key="1">
    <citation type="journal article" date="2019" name="Int. J. Syst. Evol. Microbiol.">
        <title>The Global Catalogue of Microorganisms (GCM) 10K type strain sequencing project: providing services to taxonomists for standard genome sequencing and annotation.</title>
        <authorList>
            <consortium name="The Broad Institute Genomics Platform"/>
            <consortium name="The Broad Institute Genome Sequencing Center for Infectious Disease"/>
            <person name="Wu L."/>
            <person name="Ma J."/>
        </authorList>
    </citation>
    <scope>NUCLEOTIDE SEQUENCE [LARGE SCALE GENOMIC DNA]</scope>
    <source>
        <strain evidence="2 3">CGMCC 1.10390</strain>
    </source>
</reference>
<dbReference type="SUPFAM" id="SSF54593">
    <property type="entry name" value="Glyoxalase/Bleomycin resistance protein/Dihydroxybiphenyl dioxygenase"/>
    <property type="match status" value="1"/>
</dbReference>
<feature type="domain" description="VOC" evidence="1">
    <location>
        <begin position="4"/>
        <end position="126"/>
    </location>
</feature>
<dbReference type="Gene3D" id="3.10.180.10">
    <property type="entry name" value="2,3-Dihydroxybiphenyl 1,2-Dioxygenase, domain 1"/>
    <property type="match status" value="1"/>
</dbReference>
<dbReference type="CDD" id="cd06587">
    <property type="entry name" value="VOC"/>
    <property type="match status" value="1"/>
</dbReference>
<keyword evidence="3" id="KW-1185">Reference proteome</keyword>
<sequence>MAPTTHQVYLMTADLDASVEFYEQSLGLTCTDHGERSAAFDTGQCTLKVERDFDEETLAAFGMSPPGESRGDGVVVVLEVDDVDAVYETADEHDADTLIQPRDVDWGRRMFLVRDPDGYVLEVSQPIA</sequence>
<gene>
    <name evidence="2" type="ORF">ACFSBL_19250</name>
</gene>
<evidence type="ECO:0000259" key="1">
    <source>
        <dbReference type="PROSITE" id="PS51819"/>
    </source>
</evidence>
<dbReference type="Proteomes" id="UP001597034">
    <property type="component" value="Unassembled WGS sequence"/>
</dbReference>
<protein>
    <submittedName>
        <fullName evidence="2">VOC family protein</fullName>
    </submittedName>
</protein>
<dbReference type="RefSeq" id="WP_256401687.1">
    <property type="nucleotide sequence ID" value="NZ_JANHJR010000004.1"/>
</dbReference>
<dbReference type="InterPro" id="IPR004360">
    <property type="entry name" value="Glyas_Fos-R_dOase_dom"/>
</dbReference>
<proteinExistence type="predicted"/>
<dbReference type="InterPro" id="IPR037523">
    <property type="entry name" value="VOC_core"/>
</dbReference>
<dbReference type="Pfam" id="PF00903">
    <property type="entry name" value="Glyoxalase"/>
    <property type="match status" value="1"/>
</dbReference>
<organism evidence="2 3">
    <name type="scientific">Haloarchaeobius litoreus</name>
    <dbReference type="NCBI Taxonomy" id="755306"/>
    <lineage>
        <taxon>Archaea</taxon>
        <taxon>Methanobacteriati</taxon>
        <taxon>Methanobacteriota</taxon>
        <taxon>Stenosarchaea group</taxon>
        <taxon>Halobacteria</taxon>
        <taxon>Halobacteriales</taxon>
        <taxon>Halorubellaceae</taxon>
        <taxon>Haloarchaeobius</taxon>
    </lineage>
</organism>
<dbReference type="AlphaFoldDB" id="A0ABD6DNC4"/>
<name>A0ABD6DNC4_9EURY</name>
<dbReference type="PANTHER" id="PTHR36503">
    <property type="entry name" value="BLR2520 PROTEIN"/>
    <property type="match status" value="1"/>
</dbReference>
<evidence type="ECO:0000313" key="2">
    <source>
        <dbReference type="EMBL" id="MFD1647835.1"/>
    </source>
</evidence>
<evidence type="ECO:0000313" key="3">
    <source>
        <dbReference type="Proteomes" id="UP001597034"/>
    </source>
</evidence>
<dbReference type="InterPro" id="IPR029068">
    <property type="entry name" value="Glyas_Bleomycin-R_OHBP_Dase"/>
</dbReference>